<feature type="region of interest" description="Disordered" evidence="1">
    <location>
        <begin position="22"/>
        <end position="52"/>
    </location>
</feature>
<feature type="region of interest" description="Disordered" evidence="1">
    <location>
        <begin position="522"/>
        <end position="559"/>
    </location>
</feature>
<feature type="compositionally biased region" description="Low complexity" evidence="1">
    <location>
        <begin position="24"/>
        <end position="44"/>
    </location>
</feature>
<dbReference type="PANTHER" id="PTHR33116:SF77">
    <property type="entry name" value="RNA-DIRECTED DNA POLYMERASE"/>
    <property type="match status" value="1"/>
</dbReference>
<reference evidence="2" key="1">
    <citation type="journal article" date="2022" name="Int. J. Mol. Sci.">
        <title>Draft Genome of Tanacetum Coccineum: Genomic Comparison of Closely Related Tanacetum-Family Plants.</title>
        <authorList>
            <person name="Yamashiro T."/>
            <person name="Shiraishi A."/>
            <person name="Nakayama K."/>
            <person name="Satake H."/>
        </authorList>
    </citation>
    <scope>NUCLEOTIDE SEQUENCE</scope>
</reference>
<dbReference type="EMBL" id="BQNB010009644">
    <property type="protein sequence ID" value="GJS66380.1"/>
    <property type="molecule type" value="Genomic_DNA"/>
</dbReference>
<protein>
    <submittedName>
        <fullName evidence="2">Gypsy type transposase</fullName>
    </submittedName>
</protein>
<reference evidence="2" key="2">
    <citation type="submission" date="2022-01" db="EMBL/GenBank/DDBJ databases">
        <authorList>
            <person name="Yamashiro T."/>
            <person name="Shiraishi A."/>
            <person name="Satake H."/>
            <person name="Nakayama K."/>
        </authorList>
    </citation>
    <scope>NUCLEOTIDE SEQUENCE</scope>
</reference>
<dbReference type="PANTHER" id="PTHR33116">
    <property type="entry name" value="REVERSE TRANSCRIPTASE ZINC-BINDING DOMAIN-CONTAINING PROTEIN-RELATED-RELATED"/>
    <property type="match status" value="1"/>
</dbReference>
<gene>
    <name evidence="2" type="ORF">Tco_0680944</name>
</gene>
<evidence type="ECO:0000313" key="2">
    <source>
        <dbReference type="EMBL" id="GJS66380.1"/>
    </source>
</evidence>
<name>A0ABQ4XN26_9ASTR</name>
<evidence type="ECO:0000256" key="1">
    <source>
        <dbReference type="SAM" id="MobiDB-lite"/>
    </source>
</evidence>
<organism evidence="2 3">
    <name type="scientific">Tanacetum coccineum</name>
    <dbReference type="NCBI Taxonomy" id="301880"/>
    <lineage>
        <taxon>Eukaryota</taxon>
        <taxon>Viridiplantae</taxon>
        <taxon>Streptophyta</taxon>
        <taxon>Embryophyta</taxon>
        <taxon>Tracheophyta</taxon>
        <taxon>Spermatophyta</taxon>
        <taxon>Magnoliopsida</taxon>
        <taxon>eudicotyledons</taxon>
        <taxon>Gunneridae</taxon>
        <taxon>Pentapetalae</taxon>
        <taxon>asterids</taxon>
        <taxon>campanulids</taxon>
        <taxon>Asterales</taxon>
        <taxon>Asteraceae</taxon>
        <taxon>Asteroideae</taxon>
        <taxon>Anthemideae</taxon>
        <taxon>Anthemidinae</taxon>
        <taxon>Tanacetum</taxon>
    </lineage>
</organism>
<feature type="compositionally biased region" description="Low complexity" evidence="1">
    <location>
        <begin position="525"/>
        <end position="535"/>
    </location>
</feature>
<accession>A0ABQ4XN26</accession>
<feature type="compositionally biased region" description="Polar residues" evidence="1">
    <location>
        <begin position="546"/>
        <end position="555"/>
    </location>
</feature>
<proteinExistence type="predicted"/>
<sequence>MSQPPNECYFTTLLNGNPQQYLCSPNQSNPSIPSSQNSNSSSQPYAPFPLSSEGHDIKPDPWDASECRVSLSLSVTRHVKTRMEAFAQGRIYVFADLSDDTLYFEDWSNNEKNLMCILKGFEKVSGLKINFNKSKVCGVGVSSSAVAEMARVMKYSMGELPLTYLGLPVGVSMRRESAWRPVVEKLKKREVVVEDIIKVGDGLVRLGIEFSSSFHRKVEDGADRGRWVDGEWKWVWRWTQEPRMRGEGELEELESTLHNIIIESSCRDTWKWSLAENGIFSVRVLSALVDEKNLDNGGDGKTTLLNKIVSKKINVFVWRALCGRLPVRVELDKKGIDIPNNLCPMCDETMRTLLIQRDTIQLENAISTISQEYLLEFTSEYGIPEDLHLELPGSEDTIIDFLEGKVGRRKDIPHRRGLAHKRPKGWDAISWFLFPNGCSSVEYKLYPLPKTTRNLIMPNRTESELLPGGRRSNNSCVITEIDLFGLLRNPNPFKVKTGTQPRAAYEVPLLTATVSRVIGMDDKTVTSGSSGTPSTIEKSPLDFDNENPTPLTTEGSTREGKSLAAMGLEAGSTFTPVAQETSAGAKTIFQGNGYRDPPLICCYHEGGIYQPGWGVTNNCRLDTAKAYQDIVDHTVAMGSQLMLRFEQEVRLLKEARAKIAKQDQRIQTQNLETLLEAEVDMKKVAEVSNLQAQVTGEERIKAAFEEFKKYEDDKVEQQCAEMDARLEALSIDFDEELYPHMLTAITVFTDVVSAGIVNGMSEGLKHGVELGEVKLDLASIKAYNPKADAKFVATLQALKDLKFPLGDSREDAPQWIRELRPSSSQLKIIVYPKVRDPKDPWSIKEEILLEDAIAANISRAKKKKKCRVVCHTHSVGSVYHAKSKGIPVSMPTVASQGLANMLADAAIQTEISEDEASPRLLRSKSLPPMYNLDWP</sequence>
<evidence type="ECO:0000313" key="3">
    <source>
        <dbReference type="Proteomes" id="UP001151760"/>
    </source>
</evidence>
<keyword evidence="3" id="KW-1185">Reference proteome</keyword>
<dbReference type="Proteomes" id="UP001151760">
    <property type="component" value="Unassembled WGS sequence"/>
</dbReference>
<comment type="caution">
    <text evidence="2">The sequence shown here is derived from an EMBL/GenBank/DDBJ whole genome shotgun (WGS) entry which is preliminary data.</text>
</comment>